<evidence type="ECO:0000256" key="5">
    <source>
        <dbReference type="SAM" id="MobiDB-lite"/>
    </source>
</evidence>
<dbReference type="AlphaFoldDB" id="A0AAW0F819"/>
<proteinExistence type="inferred from homology"/>
<dbReference type="GO" id="GO:0006979">
    <property type="term" value="P:response to oxidative stress"/>
    <property type="evidence" value="ECO:0007669"/>
    <property type="project" value="InterPro"/>
</dbReference>
<dbReference type="InterPro" id="IPR000889">
    <property type="entry name" value="Glutathione_peroxidase"/>
</dbReference>
<gene>
    <name evidence="6" type="ORF">NESM_000181300</name>
</gene>
<comment type="similarity">
    <text evidence="1 4">Belongs to the glutathione peroxidase family.</text>
</comment>
<evidence type="ECO:0000313" key="6">
    <source>
        <dbReference type="EMBL" id="KAK7201198.1"/>
    </source>
</evidence>
<keyword evidence="2 4" id="KW-0575">Peroxidase</keyword>
<feature type="compositionally biased region" description="Polar residues" evidence="5">
    <location>
        <begin position="299"/>
        <end position="330"/>
    </location>
</feature>
<accession>A0AAW0F819</accession>
<dbReference type="SUPFAM" id="SSF52833">
    <property type="entry name" value="Thioredoxin-like"/>
    <property type="match status" value="1"/>
</dbReference>
<evidence type="ECO:0000256" key="1">
    <source>
        <dbReference type="ARBA" id="ARBA00006926"/>
    </source>
</evidence>
<name>A0AAW0F819_9TRYP</name>
<dbReference type="EMBL" id="JAECZO010000012">
    <property type="protein sequence ID" value="KAK7201198.1"/>
    <property type="molecule type" value="Genomic_DNA"/>
</dbReference>
<dbReference type="PANTHER" id="PTHR11592">
    <property type="entry name" value="GLUTATHIONE PEROXIDASE"/>
    <property type="match status" value="1"/>
</dbReference>
<feature type="region of interest" description="Disordered" evidence="5">
    <location>
        <begin position="299"/>
        <end position="354"/>
    </location>
</feature>
<dbReference type="Pfam" id="PF00255">
    <property type="entry name" value="GSHPx"/>
    <property type="match status" value="1"/>
</dbReference>
<dbReference type="Proteomes" id="UP001430356">
    <property type="component" value="Unassembled WGS sequence"/>
</dbReference>
<protein>
    <recommendedName>
        <fullName evidence="4">Glutathione peroxidase</fullName>
    </recommendedName>
</protein>
<keyword evidence="3 4" id="KW-0560">Oxidoreductase</keyword>
<sequence>MSVFDRTFTGESSLPLFAQTLPPSTSFSRSGPQKQAQSVHETLAHTDGAALGGTDAYAAKTIYDFQVLNCFHELYDLHQHEGSVVLLCNVASKCKDYTESGYRTLVRLHRKHHRDGLVVLAFPSNEFGNGEPGNEDEIAENISCMYPSLGEVDFPIMAKVEVNGDRELPLFGFLKARIRGTLGQSAIRWNFTHFLVDRKGAPYARFAPGATMAEIDARVEELLHPPTPQRPLLCATGSSAAAAAVMIDGGFCPSDVDGAMATEKRALGATTPLPLEMTRPGYSAGALAANFIVTDMTRQESPLASEETNPVNRDSFANQASSSTLFNATAATAEGEDFTSPFTPPRDPPIPAEM</sequence>
<organism evidence="6 7">
    <name type="scientific">Novymonas esmeraldas</name>
    <dbReference type="NCBI Taxonomy" id="1808958"/>
    <lineage>
        <taxon>Eukaryota</taxon>
        <taxon>Discoba</taxon>
        <taxon>Euglenozoa</taxon>
        <taxon>Kinetoplastea</taxon>
        <taxon>Metakinetoplastina</taxon>
        <taxon>Trypanosomatida</taxon>
        <taxon>Trypanosomatidae</taxon>
        <taxon>Novymonas</taxon>
    </lineage>
</organism>
<evidence type="ECO:0000256" key="3">
    <source>
        <dbReference type="ARBA" id="ARBA00023002"/>
    </source>
</evidence>
<comment type="caution">
    <text evidence="6">The sequence shown here is derived from an EMBL/GenBank/DDBJ whole genome shotgun (WGS) entry which is preliminary data.</text>
</comment>
<dbReference type="InterPro" id="IPR036249">
    <property type="entry name" value="Thioredoxin-like_sf"/>
</dbReference>
<evidence type="ECO:0000313" key="7">
    <source>
        <dbReference type="Proteomes" id="UP001430356"/>
    </source>
</evidence>
<reference evidence="6 7" key="1">
    <citation type="journal article" date="2021" name="MBio">
        <title>A New Model Trypanosomatid, Novymonas esmeraldas: Genomic Perception of Its 'Candidatus Pandoraea novymonadis' Endosymbiont.</title>
        <authorList>
            <person name="Zakharova A."/>
            <person name="Saura A."/>
            <person name="Butenko A."/>
            <person name="Podesvova L."/>
            <person name="Warmusova S."/>
            <person name="Kostygov A.Y."/>
            <person name="Nenarokova A."/>
            <person name="Lukes J."/>
            <person name="Opperdoes F.R."/>
            <person name="Yurchenko V."/>
        </authorList>
    </citation>
    <scope>NUCLEOTIDE SEQUENCE [LARGE SCALE GENOMIC DNA]</scope>
    <source>
        <strain evidence="6 7">E262AT.01</strain>
    </source>
</reference>
<dbReference type="Gene3D" id="3.40.30.10">
    <property type="entry name" value="Glutaredoxin"/>
    <property type="match status" value="1"/>
</dbReference>
<feature type="compositionally biased region" description="Pro residues" evidence="5">
    <location>
        <begin position="342"/>
        <end position="354"/>
    </location>
</feature>
<dbReference type="PANTHER" id="PTHR11592:SF129">
    <property type="entry name" value="GLUTATHIONE PEROXIDASE"/>
    <property type="match status" value="1"/>
</dbReference>
<dbReference type="CDD" id="cd00340">
    <property type="entry name" value="GSH_Peroxidase"/>
    <property type="match status" value="1"/>
</dbReference>
<keyword evidence="7" id="KW-1185">Reference proteome</keyword>
<dbReference type="PRINTS" id="PR01011">
    <property type="entry name" value="GLUTPROXDASE"/>
</dbReference>
<evidence type="ECO:0000256" key="2">
    <source>
        <dbReference type="ARBA" id="ARBA00022559"/>
    </source>
</evidence>
<dbReference type="PROSITE" id="PS51355">
    <property type="entry name" value="GLUTATHIONE_PEROXID_3"/>
    <property type="match status" value="1"/>
</dbReference>
<evidence type="ECO:0000256" key="4">
    <source>
        <dbReference type="RuleBase" id="RU000499"/>
    </source>
</evidence>
<dbReference type="GO" id="GO:0004601">
    <property type="term" value="F:peroxidase activity"/>
    <property type="evidence" value="ECO:0007669"/>
    <property type="project" value="UniProtKB-KW"/>
</dbReference>